<dbReference type="EMBL" id="CACVAQ010000011">
    <property type="protein sequence ID" value="CAA6798883.1"/>
    <property type="molecule type" value="Genomic_DNA"/>
</dbReference>
<dbReference type="AlphaFoldDB" id="A0A6S6S895"/>
<keyword evidence="2" id="KW-0732">Signal</keyword>
<gene>
    <name evidence="3" type="ORF">HELGO_WM28364</name>
</gene>
<name>A0A6S6S895_9BACT</name>
<proteinExistence type="predicted"/>
<evidence type="ECO:0000313" key="3">
    <source>
        <dbReference type="EMBL" id="CAA6798883.1"/>
    </source>
</evidence>
<reference evidence="3" key="1">
    <citation type="submission" date="2020-01" db="EMBL/GenBank/DDBJ databases">
        <authorList>
            <person name="Meier V. D."/>
            <person name="Meier V D."/>
        </authorList>
    </citation>
    <scope>NUCLEOTIDE SEQUENCE</scope>
    <source>
        <strain evidence="3">HLG_WM_MAG_10</strain>
    </source>
</reference>
<protein>
    <submittedName>
        <fullName evidence="3">Laminin subunit beta-1</fullName>
    </submittedName>
</protein>
<keyword evidence="1" id="KW-0175">Coiled coil</keyword>
<evidence type="ECO:0000256" key="1">
    <source>
        <dbReference type="SAM" id="Coils"/>
    </source>
</evidence>
<feature type="coiled-coil region" evidence="1">
    <location>
        <begin position="144"/>
        <end position="206"/>
    </location>
</feature>
<organism evidence="3">
    <name type="scientific">uncultured Aureispira sp</name>
    <dbReference type="NCBI Taxonomy" id="1331704"/>
    <lineage>
        <taxon>Bacteria</taxon>
        <taxon>Pseudomonadati</taxon>
        <taxon>Bacteroidota</taxon>
        <taxon>Saprospiria</taxon>
        <taxon>Saprospirales</taxon>
        <taxon>Saprospiraceae</taxon>
        <taxon>Aureispira</taxon>
        <taxon>environmental samples</taxon>
    </lineage>
</organism>
<feature type="chain" id="PRO_5027551804" evidence="2">
    <location>
        <begin position="21"/>
        <end position="232"/>
    </location>
</feature>
<sequence>MKTLMITLFTLLTLVSTSWGQIDSPVKEETKANSKGSFNALTMELPGTTSKGVQKAWGKFIKKLKGKTKFDRKMNEYIADDATIKDMSDNTVDIIMKIEERGQDGTAISVWFNLGVSYLSSKDYADRYPAGEKILKEFANLVSADMIEEELKDAEKKLKELEDMLKKLEKEEAQRTKDIETYRATIKKMEESIITAEGDIKKSEEEQGNTTLTIEEQKKIVEDIQKRLDSVK</sequence>
<accession>A0A6S6S895</accession>
<feature type="signal peptide" evidence="2">
    <location>
        <begin position="1"/>
        <end position="20"/>
    </location>
</feature>
<evidence type="ECO:0000256" key="2">
    <source>
        <dbReference type="SAM" id="SignalP"/>
    </source>
</evidence>